<evidence type="ECO:0000256" key="5">
    <source>
        <dbReference type="ARBA" id="ARBA00048336"/>
    </source>
</evidence>
<name>A0AAV8Q4G9_ENSVE</name>
<feature type="domain" description="PPM-type phosphatase" evidence="6">
    <location>
        <begin position="38"/>
        <end position="279"/>
    </location>
</feature>
<dbReference type="PANTHER" id="PTHR47992">
    <property type="entry name" value="PROTEIN PHOSPHATASE"/>
    <property type="match status" value="1"/>
</dbReference>
<proteinExistence type="predicted"/>
<dbReference type="CDD" id="cd00143">
    <property type="entry name" value="PP2Cc"/>
    <property type="match status" value="1"/>
</dbReference>
<dbReference type="InterPro" id="IPR001932">
    <property type="entry name" value="PPM-type_phosphatase-like_dom"/>
</dbReference>
<dbReference type="PROSITE" id="PS51746">
    <property type="entry name" value="PPM_2"/>
    <property type="match status" value="1"/>
</dbReference>
<evidence type="ECO:0000256" key="1">
    <source>
        <dbReference type="ARBA" id="ARBA00013081"/>
    </source>
</evidence>
<dbReference type="Pfam" id="PF00481">
    <property type="entry name" value="PP2C"/>
    <property type="match status" value="1"/>
</dbReference>
<dbReference type="Gene3D" id="3.60.40.10">
    <property type="entry name" value="PPM-type phosphatase domain"/>
    <property type="match status" value="1"/>
</dbReference>
<dbReference type="GO" id="GO:0004722">
    <property type="term" value="F:protein serine/threonine phosphatase activity"/>
    <property type="evidence" value="ECO:0007669"/>
    <property type="project" value="UniProtKB-EC"/>
</dbReference>
<keyword evidence="2" id="KW-0378">Hydrolase</keyword>
<dbReference type="EC" id="3.1.3.16" evidence="1"/>
<reference evidence="7 8" key="1">
    <citation type="submission" date="2022-12" db="EMBL/GenBank/DDBJ databases">
        <title>Chromosome-scale assembly of the Ensete ventricosum genome.</title>
        <authorList>
            <person name="Dussert Y."/>
            <person name="Stocks J."/>
            <person name="Wendawek A."/>
            <person name="Woldeyes F."/>
            <person name="Nichols R.A."/>
            <person name="Borrell J.S."/>
        </authorList>
    </citation>
    <scope>NUCLEOTIDE SEQUENCE [LARGE SCALE GENOMIC DNA]</scope>
    <source>
        <strain evidence="8">cv. Maze</strain>
        <tissue evidence="7">Seeds</tissue>
    </source>
</reference>
<dbReference type="InterPro" id="IPR036457">
    <property type="entry name" value="PPM-type-like_dom_sf"/>
</dbReference>
<sequence>MVDGHKPRRGLRGLRGGDLAKREGQSCCSQVTLHRNRLRSVASDLAAPLRSTFCQVSSCCLNAEISSGPQGVTCNGIQRAFLATEESFIALVSQLWNTRPDIATTGSCCLVGVVCRQTLYVANLGDSRIILGKKVGSTGEIAAISLSTEHNANMDAVRQELQAQHPNDPQIVILKHGVWRIKGIIQVSRSIGDAYMKHAQYNREPINPKFRIAEPMDMPILTENPSIIHPRAGSAKSLIKAALHEAARKREMRYSDLKRIDKKVRRHFQDDITVIIIFLNHEKVEDHMKVPQLSVRSALDH</sequence>
<protein>
    <recommendedName>
        <fullName evidence="1">protein-serine/threonine phosphatase</fullName>
        <ecNumber evidence="1">3.1.3.16</ecNumber>
    </recommendedName>
</protein>
<evidence type="ECO:0000313" key="7">
    <source>
        <dbReference type="EMBL" id="KAJ8466159.1"/>
    </source>
</evidence>
<keyword evidence="3" id="KW-0904">Protein phosphatase</keyword>
<organism evidence="7 8">
    <name type="scientific">Ensete ventricosum</name>
    <name type="common">Abyssinian banana</name>
    <name type="synonym">Musa ensete</name>
    <dbReference type="NCBI Taxonomy" id="4639"/>
    <lineage>
        <taxon>Eukaryota</taxon>
        <taxon>Viridiplantae</taxon>
        <taxon>Streptophyta</taxon>
        <taxon>Embryophyta</taxon>
        <taxon>Tracheophyta</taxon>
        <taxon>Spermatophyta</taxon>
        <taxon>Magnoliopsida</taxon>
        <taxon>Liliopsida</taxon>
        <taxon>Zingiberales</taxon>
        <taxon>Musaceae</taxon>
        <taxon>Ensete</taxon>
    </lineage>
</organism>
<accession>A0AAV8Q4G9</accession>
<dbReference type="InterPro" id="IPR015655">
    <property type="entry name" value="PP2C"/>
</dbReference>
<evidence type="ECO:0000256" key="4">
    <source>
        <dbReference type="ARBA" id="ARBA00047761"/>
    </source>
</evidence>
<evidence type="ECO:0000256" key="3">
    <source>
        <dbReference type="ARBA" id="ARBA00022912"/>
    </source>
</evidence>
<keyword evidence="8" id="KW-1185">Reference proteome</keyword>
<evidence type="ECO:0000313" key="8">
    <source>
        <dbReference type="Proteomes" id="UP001222027"/>
    </source>
</evidence>
<comment type="caution">
    <text evidence="7">The sequence shown here is derived from an EMBL/GenBank/DDBJ whole genome shotgun (WGS) entry which is preliminary data.</text>
</comment>
<gene>
    <name evidence="7" type="ORF">OPV22_028711</name>
</gene>
<comment type="catalytic activity">
    <reaction evidence="5">
        <text>O-phospho-L-threonyl-[protein] + H2O = L-threonyl-[protein] + phosphate</text>
        <dbReference type="Rhea" id="RHEA:47004"/>
        <dbReference type="Rhea" id="RHEA-COMP:11060"/>
        <dbReference type="Rhea" id="RHEA-COMP:11605"/>
        <dbReference type="ChEBI" id="CHEBI:15377"/>
        <dbReference type="ChEBI" id="CHEBI:30013"/>
        <dbReference type="ChEBI" id="CHEBI:43474"/>
        <dbReference type="ChEBI" id="CHEBI:61977"/>
        <dbReference type="EC" id="3.1.3.16"/>
    </reaction>
</comment>
<comment type="catalytic activity">
    <reaction evidence="4">
        <text>O-phospho-L-seryl-[protein] + H2O = L-seryl-[protein] + phosphate</text>
        <dbReference type="Rhea" id="RHEA:20629"/>
        <dbReference type="Rhea" id="RHEA-COMP:9863"/>
        <dbReference type="Rhea" id="RHEA-COMP:11604"/>
        <dbReference type="ChEBI" id="CHEBI:15377"/>
        <dbReference type="ChEBI" id="CHEBI:29999"/>
        <dbReference type="ChEBI" id="CHEBI:43474"/>
        <dbReference type="ChEBI" id="CHEBI:83421"/>
        <dbReference type="EC" id="3.1.3.16"/>
    </reaction>
</comment>
<evidence type="ECO:0000256" key="2">
    <source>
        <dbReference type="ARBA" id="ARBA00022801"/>
    </source>
</evidence>
<dbReference type="SMART" id="SM00332">
    <property type="entry name" value="PP2Cc"/>
    <property type="match status" value="1"/>
</dbReference>
<dbReference type="AlphaFoldDB" id="A0AAV8Q4G9"/>
<evidence type="ECO:0000259" key="6">
    <source>
        <dbReference type="PROSITE" id="PS51746"/>
    </source>
</evidence>
<dbReference type="Proteomes" id="UP001222027">
    <property type="component" value="Unassembled WGS sequence"/>
</dbReference>
<dbReference type="EMBL" id="JAQQAF010000008">
    <property type="protein sequence ID" value="KAJ8466159.1"/>
    <property type="molecule type" value="Genomic_DNA"/>
</dbReference>
<dbReference type="SUPFAM" id="SSF81606">
    <property type="entry name" value="PP2C-like"/>
    <property type="match status" value="1"/>
</dbReference>